<comment type="caution">
    <text evidence="1">The sequence shown here is derived from an EMBL/GenBank/DDBJ whole genome shotgun (WGS) entry which is preliminary data.</text>
</comment>
<evidence type="ECO:0000313" key="1">
    <source>
        <dbReference type="EMBL" id="MFC5505438.1"/>
    </source>
</evidence>
<dbReference type="EMBL" id="JBHSLU010000017">
    <property type="protein sequence ID" value="MFC5505438.1"/>
    <property type="molecule type" value="Genomic_DNA"/>
</dbReference>
<gene>
    <name evidence="1" type="ORF">ACFPN9_09220</name>
</gene>
<sequence>MSLNSTYVAYTIAAEAGDFTLRNRRAVDVLCTRLEKVLIEHRVRTIVGSTLVADTLGKPLLTIQQVERIVIAWLIGDIDAAALRLKTLGAIYDAYKQGRVVPHVDHRGLGRQPLIINNECKALLDLSDARAAYDLEIVCDMRPSATAYEAQSAAAAG</sequence>
<dbReference type="Proteomes" id="UP001596060">
    <property type="component" value="Unassembled WGS sequence"/>
</dbReference>
<keyword evidence="2" id="KW-1185">Reference proteome</keyword>
<protein>
    <submittedName>
        <fullName evidence="1">Uncharacterized protein</fullName>
    </submittedName>
</protein>
<dbReference type="RefSeq" id="WP_377816573.1">
    <property type="nucleotide sequence ID" value="NZ_JBHSLU010000017.1"/>
</dbReference>
<evidence type="ECO:0000313" key="2">
    <source>
        <dbReference type="Proteomes" id="UP001596060"/>
    </source>
</evidence>
<reference evidence="2" key="1">
    <citation type="journal article" date="2019" name="Int. J. Syst. Evol. Microbiol.">
        <title>The Global Catalogue of Microorganisms (GCM) 10K type strain sequencing project: providing services to taxonomists for standard genome sequencing and annotation.</title>
        <authorList>
            <consortium name="The Broad Institute Genomics Platform"/>
            <consortium name="The Broad Institute Genome Sequencing Center for Infectious Disease"/>
            <person name="Wu L."/>
            <person name="Ma J."/>
        </authorList>
    </citation>
    <scope>NUCLEOTIDE SEQUENCE [LARGE SCALE GENOMIC DNA]</scope>
    <source>
        <strain evidence="2">CCUG 43117</strain>
    </source>
</reference>
<name>A0ABW0P011_9HYPH</name>
<organism evidence="1 2">
    <name type="scientific">Bosea massiliensis</name>
    <dbReference type="NCBI Taxonomy" id="151419"/>
    <lineage>
        <taxon>Bacteria</taxon>
        <taxon>Pseudomonadati</taxon>
        <taxon>Pseudomonadota</taxon>
        <taxon>Alphaproteobacteria</taxon>
        <taxon>Hyphomicrobiales</taxon>
        <taxon>Boseaceae</taxon>
        <taxon>Bosea</taxon>
    </lineage>
</organism>
<proteinExistence type="predicted"/>
<accession>A0ABW0P011</accession>